<comment type="caution">
    <text evidence="1">The sequence shown here is derived from an EMBL/GenBank/DDBJ whole genome shotgun (WGS) entry which is preliminary data.</text>
</comment>
<gene>
    <name evidence="1" type="ORF">OVN521_LOCUS45210</name>
</gene>
<evidence type="ECO:0000313" key="2">
    <source>
        <dbReference type="Proteomes" id="UP000663866"/>
    </source>
</evidence>
<dbReference type="AlphaFoldDB" id="A0A821CGB2"/>
<protein>
    <submittedName>
        <fullName evidence="1">Uncharacterized protein</fullName>
    </submittedName>
</protein>
<dbReference type="Proteomes" id="UP000663866">
    <property type="component" value="Unassembled WGS sequence"/>
</dbReference>
<name>A0A821CGB2_9BILA</name>
<reference evidence="1" key="1">
    <citation type="submission" date="2021-02" db="EMBL/GenBank/DDBJ databases">
        <authorList>
            <person name="Nowell W R."/>
        </authorList>
    </citation>
    <scope>NUCLEOTIDE SEQUENCE</scope>
</reference>
<keyword evidence="2" id="KW-1185">Reference proteome</keyword>
<evidence type="ECO:0000313" key="1">
    <source>
        <dbReference type="EMBL" id="CAF4601959.1"/>
    </source>
</evidence>
<proteinExistence type="predicted"/>
<dbReference type="EMBL" id="CAJOBG010073003">
    <property type="protein sequence ID" value="CAF4601959.1"/>
    <property type="molecule type" value="Genomic_DNA"/>
</dbReference>
<organism evidence="1 2">
    <name type="scientific">Rotaria magnacalcarata</name>
    <dbReference type="NCBI Taxonomy" id="392030"/>
    <lineage>
        <taxon>Eukaryota</taxon>
        <taxon>Metazoa</taxon>
        <taxon>Spiralia</taxon>
        <taxon>Gnathifera</taxon>
        <taxon>Rotifera</taxon>
        <taxon>Eurotatoria</taxon>
        <taxon>Bdelloidea</taxon>
        <taxon>Philodinida</taxon>
        <taxon>Philodinidae</taxon>
        <taxon>Rotaria</taxon>
    </lineage>
</organism>
<feature type="non-terminal residue" evidence="1">
    <location>
        <position position="1"/>
    </location>
</feature>
<accession>A0A821CGB2</accession>
<sequence>MITFDDRHYMAMCLHPALREMDDVSSQLKYTCYDNIRAYLQEKIIDA</sequence>